<keyword evidence="5 6" id="KW-0472">Membrane</keyword>
<protein>
    <submittedName>
        <fullName evidence="7">O-antigen translocase</fullName>
    </submittedName>
</protein>
<feature type="transmembrane region" description="Helical" evidence="6">
    <location>
        <begin position="304"/>
        <end position="325"/>
    </location>
</feature>
<keyword evidence="3 6" id="KW-0812">Transmembrane</keyword>
<evidence type="ECO:0000256" key="3">
    <source>
        <dbReference type="ARBA" id="ARBA00022692"/>
    </source>
</evidence>
<reference evidence="7 9" key="1">
    <citation type="submission" date="2023-10" db="EMBL/GenBank/DDBJ databases">
        <title>Culture-based analysis of two novel bacteria associated with mangrove crab gills.</title>
        <authorList>
            <person name="Yang X."/>
            <person name="Garuglieri E."/>
            <person name="Van Goethem M.W."/>
            <person name="Fusi M."/>
            <person name="Marasco R."/>
            <person name="Daffonchio D.G."/>
        </authorList>
    </citation>
    <scope>NUCLEOTIDE SEQUENCE [LARGE SCALE GENOMIC DNA]</scope>
    <source>
        <strain evidence="8">UG2-1</strain>
        <strain evidence="7">UG2-2</strain>
        <strain evidence="9">UG2_2</strain>
    </source>
</reference>
<dbReference type="Pfam" id="PF13440">
    <property type="entry name" value="Polysacc_synt_3"/>
    <property type="match status" value="1"/>
</dbReference>
<evidence type="ECO:0000313" key="7">
    <source>
        <dbReference type="EMBL" id="WXA02626.1"/>
    </source>
</evidence>
<keyword evidence="9" id="KW-1185">Reference proteome</keyword>
<keyword evidence="4 6" id="KW-1133">Transmembrane helix</keyword>
<feature type="transmembrane region" description="Helical" evidence="6">
    <location>
        <begin position="185"/>
        <end position="207"/>
    </location>
</feature>
<keyword evidence="2" id="KW-1003">Cell membrane</keyword>
<gene>
    <name evidence="8" type="ORF">R3L15_08775</name>
    <name evidence="7" type="ORF">R3L16_12815</name>
</gene>
<proteinExistence type="predicted"/>
<accession>A0AAU6NYE3</accession>
<dbReference type="RefSeq" id="WP_338731174.1">
    <property type="nucleotide sequence ID" value="NZ_CP136924.1"/>
</dbReference>
<feature type="transmembrane region" description="Helical" evidence="6">
    <location>
        <begin position="379"/>
        <end position="398"/>
    </location>
</feature>
<dbReference type="Proteomes" id="UP001368318">
    <property type="component" value="Chromosome"/>
</dbReference>
<evidence type="ECO:0000256" key="6">
    <source>
        <dbReference type="SAM" id="Phobius"/>
    </source>
</evidence>
<sequence>MRKLLKYINNNVLFKVASLNSASVITKIVAGFLTSKAIALYVGPEGLALIGNLRDFLNSVKSFATLGLYNGVVKYIAQFKENTIELSKTISTVFYLGFFSTVLVCFLCYFNADYINTIIFPAYNDYAYVIKIAAIALPFYVLNMFTFSILNGFSKFKILIIINIIGQILGLSITLLLIYQNRIDGALIAVAIAESLIFLITLVGVINRRSLAPLIKVKQFSLSYVKKLGAYSLMALFSALVLPMVSLAIRTYVMDTVGDNEAGFLEAMNRISKYYLMFVSSLLTLYVLPRLSEIDNVKDFRNEVFGFYKSIIPIFFAGLLVIYLLRGFIVQMVFSSDFQPVEELFLWQLLGDFVKVLSIVIAYQFLAKKMFWHYIITEAFSVAILYATSIYFIDMFGVKGATIAHFVSYVMYYGIILLIFSSSLFGVISDETSKHNNGEGPEDS</sequence>
<feature type="transmembrane region" description="Helical" evidence="6">
    <location>
        <begin position="410"/>
        <end position="428"/>
    </location>
</feature>
<dbReference type="KEGG" id="mcaa:R3L15_08775"/>
<feature type="transmembrane region" description="Helical" evidence="6">
    <location>
        <begin position="132"/>
        <end position="151"/>
    </location>
</feature>
<name>A0AAU6NYE3_9FLAO</name>
<dbReference type="InterPro" id="IPR044550">
    <property type="entry name" value="WzxE"/>
</dbReference>
<dbReference type="CDD" id="cd13125">
    <property type="entry name" value="MATE_like_10"/>
    <property type="match status" value="1"/>
</dbReference>
<dbReference type="PANTHER" id="PTHR30250:SF30">
    <property type="entry name" value="LIPID III FLIPPASE"/>
    <property type="match status" value="1"/>
</dbReference>
<dbReference type="EMBL" id="CP136925">
    <property type="protein sequence ID" value="WXA12214.1"/>
    <property type="molecule type" value="Genomic_DNA"/>
</dbReference>
<dbReference type="InterPro" id="IPR050833">
    <property type="entry name" value="Poly_Biosynth_Transport"/>
</dbReference>
<dbReference type="AlphaFoldDB" id="A0AAU6NYE3"/>
<feature type="transmembrane region" description="Helical" evidence="6">
    <location>
        <begin position="228"/>
        <end position="254"/>
    </location>
</feature>
<dbReference type="GO" id="GO:0005886">
    <property type="term" value="C:plasma membrane"/>
    <property type="evidence" value="ECO:0007669"/>
    <property type="project" value="UniProtKB-SubCell"/>
</dbReference>
<dbReference type="PANTHER" id="PTHR30250">
    <property type="entry name" value="PST FAMILY PREDICTED COLANIC ACID TRANSPORTER"/>
    <property type="match status" value="1"/>
</dbReference>
<evidence type="ECO:0000256" key="2">
    <source>
        <dbReference type="ARBA" id="ARBA00022475"/>
    </source>
</evidence>
<dbReference type="EMBL" id="CP136924">
    <property type="protein sequence ID" value="WXA02626.1"/>
    <property type="molecule type" value="Genomic_DNA"/>
</dbReference>
<comment type="subcellular location">
    <subcellularLocation>
        <location evidence="1">Cell membrane</location>
        <topology evidence="1">Multi-pass membrane protein</topology>
    </subcellularLocation>
</comment>
<evidence type="ECO:0000313" key="8">
    <source>
        <dbReference type="EMBL" id="WXA12214.1"/>
    </source>
</evidence>
<feature type="transmembrane region" description="Helical" evidence="6">
    <location>
        <begin position="345"/>
        <end position="367"/>
    </location>
</feature>
<feature type="transmembrane region" description="Helical" evidence="6">
    <location>
        <begin position="93"/>
        <end position="112"/>
    </location>
</feature>
<evidence type="ECO:0000256" key="4">
    <source>
        <dbReference type="ARBA" id="ARBA00022989"/>
    </source>
</evidence>
<evidence type="ECO:0000313" key="9">
    <source>
        <dbReference type="Proteomes" id="UP001368318"/>
    </source>
</evidence>
<evidence type="ECO:0000256" key="1">
    <source>
        <dbReference type="ARBA" id="ARBA00004651"/>
    </source>
</evidence>
<feature type="transmembrane region" description="Helical" evidence="6">
    <location>
        <begin position="274"/>
        <end position="292"/>
    </location>
</feature>
<feature type="transmembrane region" description="Helical" evidence="6">
    <location>
        <begin position="158"/>
        <end position="179"/>
    </location>
</feature>
<dbReference type="GO" id="GO:0009246">
    <property type="term" value="P:enterobacterial common antigen biosynthetic process"/>
    <property type="evidence" value="ECO:0007669"/>
    <property type="project" value="InterPro"/>
</dbReference>
<evidence type="ECO:0000256" key="5">
    <source>
        <dbReference type="ARBA" id="ARBA00023136"/>
    </source>
</evidence>
<organism evidence="7 9">
    <name type="scientific">Mangrovimonas cancribranchiae</name>
    <dbReference type="NCBI Taxonomy" id="3080055"/>
    <lineage>
        <taxon>Bacteria</taxon>
        <taxon>Pseudomonadati</taxon>
        <taxon>Bacteroidota</taxon>
        <taxon>Flavobacteriia</taxon>
        <taxon>Flavobacteriales</taxon>
        <taxon>Flavobacteriaceae</taxon>
        <taxon>Mangrovimonas</taxon>
    </lineage>
</organism>